<dbReference type="CDD" id="cd09163">
    <property type="entry name" value="PLDc_CLS_unchar2_2"/>
    <property type="match status" value="1"/>
</dbReference>
<keyword evidence="5 7" id="KW-0472">Membrane</keyword>
<dbReference type="SUPFAM" id="SSF56024">
    <property type="entry name" value="Phospholipase D/nuclease"/>
    <property type="match status" value="2"/>
</dbReference>
<sequence length="471" mass="52907">MHPLHWTVVAILAVISTASALHALLHKRESTAAFGWIAFCLLFPLVGSIFYYLFGINRVRTRARRLRGRTTSAPAEPEPDEDIPDRIPSAFRTQAQISSAVTQLPLTRGNRVERLFGGEAAYPEMLAAIEQASQRVYLSTYIFESNDSGHQFARALAAAHDRGVDVRVLLDGAGEWYSWPRIRHQLRRAGVSVARFLPPRLIPPNPVINLRNHRKLLIADGVTAFAGGMNIGDRHLINRPGPREGIKDIHYHIQGPLTRQLEDIFLDDWEFATGRRDEPTDRPHPAGEGSALGRTLIDGPNEDLQRLTMVLVGAVAAAREHVAIMTPYFLPPRELIAALQAAAVRGTQVDIVLPGTNNVPFMHWATRNMLWELVKWGVRVYYQPGPFDHTKLLVVDHHYTQIGSANLDARSLRLNFEVMVEVYDTRFGARMAKHVESARQDARRVTLEELDARPLPARVRDAAAWLFTPYL</sequence>
<dbReference type="PANTHER" id="PTHR21248">
    <property type="entry name" value="CARDIOLIPIN SYNTHASE"/>
    <property type="match status" value="1"/>
</dbReference>
<protein>
    <submittedName>
        <fullName evidence="9">Phospholipase D-like domain-containing protein</fullName>
    </submittedName>
</protein>
<evidence type="ECO:0000313" key="10">
    <source>
        <dbReference type="Proteomes" id="UP001556653"/>
    </source>
</evidence>
<dbReference type="InterPro" id="IPR025202">
    <property type="entry name" value="PLD-like_dom"/>
</dbReference>
<dbReference type="Proteomes" id="UP001556653">
    <property type="component" value="Unassembled WGS sequence"/>
</dbReference>
<evidence type="ECO:0000256" key="4">
    <source>
        <dbReference type="ARBA" id="ARBA00022989"/>
    </source>
</evidence>
<dbReference type="InterPro" id="IPR001736">
    <property type="entry name" value="PLipase_D/transphosphatidylase"/>
</dbReference>
<dbReference type="Pfam" id="PF13091">
    <property type="entry name" value="PLDc_2"/>
    <property type="match status" value="2"/>
</dbReference>
<comment type="caution">
    <text evidence="9">The sequence shown here is derived from an EMBL/GenBank/DDBJ whole genome shotgun (WGS) entry which is preliminary data.</text>
</comment>
<keyword evidence="10" id="KW-1185">Reference proteome</keyword>
<keyword evidence="4 7" id="KW-1133">Transmembrane helix</keyword>
<organism evidence="9 10">
    <name type="scientific">Spiribacter onubensis</name>
    <dbReference type="NCBI Taxonomy" id="3122420"/>
    <lineage>
        <taxon>Bacteria</taxon>
        <taxon>Pseudomonadati</taxon>
        <taxon>Pseudomonadota</taxon>
        <taxon>Gammaproteobacteria</taxon>
        <taxon>Chromatiales</taxon>
        <taxon>Ectothiorhodospiraceae</taxon>
        <taxon>Spiribacter</taxon>
    </lineage>
</organism>
<dbReference type="Gene3D" id="3.30.870.10">
    <property type="entry name" value="Endonuclease Chain A"/>
    <property type="match status" value="2"/>
</dbReference>
<dbReference type="RefSeq" id="WP_367966117.1">
    <property type="nucleotide sequence ID" value="NZ_JBAKFI010000003.1"/>
</dbReference>
<evidence type="ECO:0000256" key="2">
    <source>
        <dbReference type="ARBA" id="ARBA00022475"/>
    </source>
</evidence>
<feature type="domain" description="PLD phosphodiesterase" evidence="8">
    <location>
        <begin position="208"/>
        <end position="235"/>
    </location>
</feature>
<reference evidence="9 10" key="1">
    <citation type="submission" date="2024-02" db="EMBL/GenBank/DDBJ databases">
        <title>New especies of Spiribacter isolated from saline water.</title>
        <authorList>
            <person name="Leon M.J."/>
            <person name="De La Haba R."/>
            <person name="Sanchez-Porro C."/>
            <person name="Ventosa A."/>
        </authorList>
    </citation>
    <scope>NUCLEOTIDE SEQUENCE [LARGE SCALE GENOMIC DNA]</scope>
    <source>
        <strain evidence="10">ag22IC4-227</strain>
    </source>
</reference>
<dbReference type="Pfam" id="PF13396">
    <property type="entry name" value="PLDc_N"/>
    <property type="match status" value="1"/>
</dbReference>
<evidence type="ECO:0000256" key="5">
    <source>
        <dbReference type="ARBA" id="ARBA00023136"/>
    </source>
</evidence>
<name>A0ABV3S8H2_9GAMM</name>
<evidence type="ECO:0000256" key="7">
    <source>
        <dbReference type="SAM" id="Phobius"/>
    </source>
</evidence>
<dbReference type="PANTHER" id="PTHR21248:SF22">
    <property type="entry name" value="PHOSPHOLIPASE D"/>
    <property type="match status" value="1"/>
</dbReference>
<feature type="compositionally biased region" description="Basic and acidic residues" evidence="6">
    <location>
        <begin position="275"/>
        <end position="285"/>
    </location>
</feature>
<dbReference type="CDD" id="cd09157">
    <property type="entry name" value="PLDc_CLS_unchar2_1"/>
    <property type="match status" value="1"/>
</dbReference>
<keyword evidence="2" id="KW-1003">Cell membrane</keyword>
<accession>A0ABV3S8H2</accession>
<gene>
    <name evidence="9" type="ORF">V6X64_01325</name>
</gene>
<evidence type="ECO:0000313" key="9">
    <source>
        <dbReference type="EMBL" id="MEX0385635.1"/>
    </source>
</evidence>
<keyword evidence="3 7" id="KW-0812">Transmembrane</keyword>
<feature type="transmembrane region" description="Helical" evidence="7">
    <location>
        <begin position="33"/>
        <end position="54"/>
    </location>
</feature>
<proteinExistence type="predicted"/>
<feature type="region of interest" description="Disordered" evidence="6">
    <location>
        <begin position="65"/>
        <end position="85"/>
    </location>
</feature>
<evidence type="ECO:0000256" key="6">
    <source>
        <dbReference type="SAM" id="MobiDB-lite"/>
    </source>
</evidence>
<dbReference type="InterPro" id="IPR027379">
    <property type="entry name" value="CLS_N"/>
</dbReference>
<comment type="subcellular location">
    <subcellularLocation>
        <location evidence="1">Cell membrane</location>
        <topology evidence="1">Multi-pass membrane protein</topology>
    </subcellularLocation>
</comment>
<evidence type="ECO:0000256" key="1">
    <source>
        <dbReference type="ARBA" id="ARBA00004651"/>
    </source>
</evidence>
<evidence type="ECO:0000256" key="3">
    <source>
        <dbReference type="ARBA" id="ARBA00022692"/>
    </source>
</evidence>
<dbReference type="SMART" id="SM00155">
    <property type="entry name" value="PLDc"/>
    <property type="match status" value="2"/>
</dbReference>
<feature type="region of interest" description="Disordered" evidence="6">
    <location>
        <begin position="275"/>
        <end position="295"/>
    </location>
</feature>
<evidence type="ECO:0000259" key="8">
    <source>
        <dbReference type="PROSITE" id="PS50035"/>
    </source>
</evidence>
<dbReference type="PROSITE" id="PS50035">
    <property type="entry name" value="PLD"/>
    <property type="match status" value="2"/>
</dbReference>
<feature type="domain" description="PLD phosphodiesterase" evidence="8">
    <location>
        <begin position="384"/>
        <end position="411"/>
    </location>
</feature>
<dbReference type="EMBL" id="JBAKFJ010000001">
    <property type="protein sequence ID" value="MEX0385635.1"/>
    <property type="molecule type" value="Genomic_DNA"/>
</dbReference>